<keyword evidence="5" id="KW-1185">Reference proteome</keyword>
<evidence type="ECO:0000259" key="3">
    <source>
        <dbReference type="Pfam" id="PF01035"/>
    </source>
</evidence>
<gene>
    <name evidence="4" type="ORF">CKO45_08795</name>
</gene>
<sequence>MAGSPHFARIKADVLRIMASVPAGQVVSFADIGTHLDVMPRHVAYILATLPDIEKATLPWWRAVAADGSLGTPKRAPDGTTQAALLAAEGVMDPAAALVAVAALPHGVQRQTRPAITPAAPPRRRRSPRSAR</sequence>
<dbReference type="EMBL" id="NRSG01000047">
    <property type="protein sequence ID" value="MBK1658326.1"/>
    <property type="molecule type" value="Genomic_DNA"/>
</dbReference>
<dbReference type="InterPro" id="IPR014048">
    <property type="entry name" value="MethylDNA_cys_MeTrfase_DNA-bd"/>
</dbReference>
<dbReference type="SUPFAM" id="SSF46767">
    <property type="entry name" value="Methylated DNA-protein cysteine methyltransferase, C-terminal domain"/>
    <property type="match status" value="1"/>
</dbReference>
<reference evidence="4 5" key="1">
    <citation type="journal article" date="2020" name="Microorganisms">
        <title>Osmotic Adaptation and Compatible Solute Biosynthesis of Phototrophic Bacteria as Revealed from Genome Analyses.</title>
        <authorList>
            <person name="Imhoff J.F."/>
            <person name="Rahn T."/>
            <person name="Kunzel S."/>
            <person name="Keller A."/>
            <person name="Neulinger S.C."/>
        </authorList>
    </citation>
    <scope>NUCLEOTIDE SEQUENCE [LARGE SCALE GENOMIC DNA]</scope>
    <source>
        <strain evidence="4 5">DSM 15382</strain>
    </source>
</reference>
<feature type="region of interest" description="Disordered" evidence="2">
    <location>
        <begin position="108"/>
        <end position="132"/>
    </location>
</feature>
<dbReference type="Pfam" id="PF01035">
    <property type="entry name" value="DNA_binding_1"/>
    <property type="match status" value="1"/>
</dbReference>
<evidence type="ECO:0000313" key="4">
    <source>
        <dbReference type="EMBL" id="MBK1658326.1"/>
    </source>
</evidence>
<evidence type="ECO:0000256" key="1">
    <source>
        <dbReference type="ARBA" id="ARBA00022763"/>
    </source>
</evidence>
<dbReference type="RefSeq" id="WP_133222555.1">
    <property type="nucleotide sequence ID" value="NZ_NRSG01000047.1"/>
</dbReference>
<organism evidence="4 5">
    <name type="scientific">Paracraurococcus ruber</name>
    <dbReference type="NCBI Taxonomy" id="77675"/>
    <lineage>
        <taxon>Bacteria</taxon>
        <taxon>Pseudomonadati</taxon>
        <taxon>Pseudomonadota</taxon>
        <taxon>Alphaproteobacteria</taxon>
        <taxon>Acetobacterales</taxon>
        <taxon>Roseomonadaceae</taxon>
        <taxon>Paracraurococcus</taxon>
    </lineage>
</organism>
<dbReference type="PANTHER" id="PTHR42942">
    <property type="entry name" value="6-O-METHYLGUANINE DNA METHYLTRANSFERASE"/>
    <property type="match status" value="1"/>
</dbReference>
<accession>A0ABS1CVQ7</accession>
<proteinExistence type="predicted"/>
<dbReference type="InterPro" id="IPR052520">
    <property type="entry name" value="ATL_DNA_repair"/>
</dbReference>
<dbReference type="PANTHER" id="PTHR42942:SF1">
    <property type="entry name" value="ALKYLTRANSFERASE-LIKE PROTEIN 1"/>
    <property type="match status" value="1"/>
</dbReference>
<evidence type="ECO:0000313" key="5">
    <source>
        <dbReference type="Proteomes" id="UP000697995"/>
    </source>
</evidence>
<dbReference type="Gene3D" id="1.10.10.10">
    <property type="entry name" value="Winged helix-like DNA-binding domain superfamily/Winged helix DNA-binding domain"/>
    <property type="match status" value="1"/>
</dbReference>
<keyword evidence="1" id="KW-0227">DNA damage</keyword>
<dbReference type="InterPro" id="IPR036388">
    <property type="entry name" value="WH-like_DNA-bd_sf"/>
</dbReference>
<name>A0ABS1CVQ7_9PROT</name>
<feature type="domain" description="Methylated-DNA-[protein]-cysteine S-methyltransferase DNA binding" evidence="3">
    <location>
        <begin position="11"/>
        <end position="91"/>
    </location>
</feature>
<dbReference type="InterPro" id="IPR036217">
    <property type="entry name" value="MethylDNA_cys_MeTrfase_DNAb"/>
</dbReference>
<dbReference type="Proteomes" id="UP000697995">
    <property type="component" value="Unassembled WGS sequence"/>
</dbReference>
<feature type="compositionally biased region" description="Basic residues" evidence="2">
    <location>
        <begin position="122"/>
        <end position="132"/>
    </location>
</feature>
<evidence type="ECO:0000256" key="2">
    <source>
        <dbReference type="SAM" id="MobiDB-lite"/>
    </source>
</evidence>
<protein>
    <recommendedName>
        <fullName evidence="3">Methylated-DNA-[protein]-cysteine S-methyltransferase DNA binding domain-containing protein</fullName>
    </recommendedName>
</protein>
<comment type="caution">
    <text evidence="4">The sequence shown here is derived from an EMBL/GenBank/DDBJ whole genome shotgun (WGS) entry which is preliminary data.</text>
</comment>